<feature type="transmembrane region" description="Helical" evidence="1">
    <location>
        <begin position="168"/>
        <end position="184"/>
    </location>
</feature>
<organism evidence="2">
    <name type="scientific">Blautia glucerasea</name>
    <dbReference type="NCBI Taxonomy" id="536633"/>
    <lineage>
        <taxon>Bacteria</taxon>
        <taxon>Bacillati</taxon>
        <taxon>Bacillota</taxon>
        <taxon>Clostridia</taxon>
        <taxon>Lachnospirales</taxon>
        <taxon>Lachnospiraceae</taxon>
        <taxon>Blautia</taxon>
    </lineage>
</organism>
<evidence type="ECO:0000256" key="1">
    <source>
        <dbReference type="SAM" id="Phobius"/>
    </source>
</evidence>
<reference evidence="2" key="1">
    <citation type="submission" date="2019-11" db="EMBL/GenBank/DDBJ databases">
        <authorList>
            <person name="Feng L."/>
        </authorList>
    </citation>
    <scope>NUCLEOTIDE SEQUENCE</scope>
    <source>
        <strain evidence="2">BgluceraseaLFYP119</strain>
    </source>
</reference>
<dbReference type="EMBL" id="CACRST010000008">
    <property type="protein sequence ID" value="VYS80654.1"/>
    <property type="molecule type" value="Genomic_DNA"/>
</dbReference>
<accession>A0A6N2RJ30</accession>
<feature type="transmembrane region" description="Helical" evidence="1">
    <location>
        <begin position="12"/>
        <end position="30"/>
    </location>
</feature>
<keyword evidence="1" id="KW-1133">Transmembrane helix</keyword>
<name>A0A6N2RJ30_9FIRM</name>
<dbReference type="RefSeq" id="WP_156352648.1">
    <property type="nucleotide sequence ID" value="NZ_CACRST010000008.1"/>
</dbReference>
<sequence length="375" mass="42791">MRKRAEKISTGCILFTALLCTEAGLLFSGFLLRPRFFLLFFGLICLSLFYSWFYRERGLNGKRIPLFLGILVLWLILCYLAQDSLKQNLLYFYDQAVNCFNRAYNAEIKTVESGSSQGITLFLLALFFWMAAVQGILILRSKSMTGILAVVFPYTAVLFLFGGRPDSFWLFALVLVGAGLISGSRSKISGWKGAGGGVENGNLKEAQGYRTAGVDDLKITCSERPEETVYLKAYIGETYTGTSFEKGNEEVFRDTSRSWYSEGDPSLYIQNLPFLRMMYYENSGNTDQKEKGTVKIQVERLEADEDYTYVPYYTFLNDYYEIEGGDGAVKGQNVQEDEYAFFWKKEYGEQMSQIRDQEKKIVFLIRPRLLIGRIA</sequence>
<feature type="transmembrane region" description="Helical" evidence="1">
    <location>
        <begin position="119"/>
        <end position="139"/>
    </location>
</feature>
<protein>
    <submittedName>
        <fullName evidence="2">Uncharacterized protein</fullName>
    </submittedName>
</protein>
<feature type="transmembrane region" description="Helical" evidence="1">
    <location>
        <begin position="146"/>
        <end position="162"/>
    </location>
</feature>
<keyword evidence="1" id="KW-0812">Transmembrane</keyword>
<evidence type="ECO:0000313" key="2">
    <source>
        <dbReference type="EMBL" id="VYS80654.1"/>
    </source>
</evidence>
<feature type="transmembrane region" description="Helical" evidence="1">
    <location>
        <begin position="66"/>
        <end position="82"/>
    </location>
</feature>
<gene>
    <name evidence="2" type="ORF">BGLFYP119_00657</name>
</gene>
<proteinExistence type="predicted"/>
<keyword evidence="1" id="KW-0472">Membrane</keyword>
<dbReference type="AlphaFoldDB" id="A0A6N2RJ30"/>
<feature type="transmembrane region" description="Helical" evidence="1">
    <location>
        <begin position="36"/>
        <end position="54"/>
    </location>
</feature>